<sequence length="280" mass="31221">MPWLPIAYKEYASFDDPRNFAETELFHHRNMPESKRITLYAAPESPYPHRVRLALEEAKATYDVIWIDLVDKPEWYAEKVNTDGGKVPYLVYGGPKLQPGDAPSGDAVGFPESLVILEFLADIFPNAHLLPADPTLRARARLFYSSLDAGLTKGFVGFLFMGAPLKDLLAGLDDFQARLPPTGFAVGEWSIADAAALPTLLRLQLALKDGLALCKPEDIKEAYAAVFESPKYARLRQYIDDNLARPSVARSWEPAVTKAKFEQRIKIFRAMDPTATSVPH</sequence>
<dbReference type="EMBL" id="MNAD01001066">
    <property type="protein sequence ID" value="OJT08256.1"/>
    <property type="molecule type" value="Genomic_DNA"/>
</dbReference>
<dbReference type="InterPro" id="IPR050983">
    <property type="entry name" value="GST_Omega/HSP26"/>
</dbReference>
<dbReference type="SFLD" id="SFLDG00358">
    <property type="entry name" value="Main_(cytGST)"/>
    <property type="match status" value="1"/>
</dbReference>
<dbReference type="InterPro" id="IPR040079">
    <property type="entry name" value="Glutathione_S-Trfase"/>
</dbReference>
<dbReference type="PANTHER" id="PTHR43968:SF6">
    <property type="entry name" value="GLUTATHIONE S-TRANSFERASE OMEGA"/>
    <property type="match status" value="1"/>
</dbReference>
<evidence type="ECO:0000313" key="2">
    <source>
        <dbReference type="EMBL" id="OJT08256.1"/>
    </source>
</evidence>
<dbReference type="InterPro" id="IPR004045">
    <property type="entry name" value="Glutathione_S-Trfase_N"/>
</dbReference>
<dbReference type="SFLD" id="SFLDS00019">
    <property type="entry name" value="Glutathione_Transferase_(cytos"/>
    <property type="match status" value="1"/>
</dbReference>
<dbReference type="CDD" id="cd00299">
    <property type="entry name" value="GST_C_family"/>
    <property type="match status" value="1"/>
</dbReference>
<dbReference type="PROSITE" id="PS50404">
    <property type="entry name" value="GST_NTER"/>
    <property type="match status" value="1"/>
</dbReference>
<dbReference type="PANTHER" id="PTHR43968">
    <property type="match status" value="1"/>
</dbReference>
<proteinExistence type="predicted"/>
<dbReference type="GO" id="GO:0005737">
    <property type="term" value="C:cytoplasm"/>
    <property type="evidence" value="ECO:0007669"/>
    <property type="project" value="TreeGrafter"/>
</dbReference>
<dbReference type="Pfam" id="PF13409">
    <property type="entry name" value="GST_N_2"/>
    <property type="match status" value="1"/>
</dbReference>
<dbReference type="OMA" id="RIKIFRA"/>
<feature type="domain" description="GST N-terminal" evidence="1">
    <location>
        <begin position="35"/>
        <end position="128"/>
    </location>
</feature>
<gene>
    <name evidence="2" type="ORF">TRAPUB_795</name>
</gene>
<dbReference type="SUPFAM" id="SSF47616">
    <property type="entry name" value="GST C-terminal domain-like"/>
    <property type="match status" value="1"/>
</dbReference>
<comment type="caution">
    <text evidence="2">The sequence shown here is derived from an EMBL/GenBank/DDBJ whole genome shotgun (WGS) entry which is preliminary data.</text>
</comment>
<accession>A0A1M2VL25</accession>
<organism evidence="2 3">
    <name type="scientific">Trametes pubescens</name>
    <name type="common">White-rot fungus</name>
    <dbReference type="NCBI Taxonomy" id="154538"/>
    <lineage>
        <taxon>Eukaryota</taxon>
        <taxon>Fungi</taxon>
        <taxon>Dikarya</taxon>
        <taxon>Basidiomycota</taxon>
        <taxon>Agaricomycotina</taxon>
        <taxon>Agaricomycetes</taxon>
        <taxon>Polyporales</taxon>
        <taxon>Polyporaceae</taxon>
        <taxon>Trametes</taxon>
    </lineage>
</organism>
<dbReference type="InterPro" id="IPR036282">
    <property type="entry name" value="Glutathione-S-Trfase_C_sf"/>
</dbReference>
<evidence type="ECO:0000313" key="3">
    <source>
        <dbReference type="Proteomes" id="UP000184267"/>
    </source>
</evidence>
<keyword evidence="3" id="KW-1185">Reference proteome</keyword>
<dbReference type="Gene3D" id="1.20.1050.10">
    <property type="match status" value="1"/>
</dbReference>
<reference evidence="2 3" key="1">
    <citation type="submission" date="2016-10" db="EMBL/GenBank/DDBJ databases">
        <title>Genome sequence of the basidiomycete white-rot fungus Trametes pubescens.</title>
        <authorList>
            <person name="Makela M.R."/>
            <person name="Granchi Z."/>
            <person name="Peng M."/>
            <person name="De Vries R.P."/>
            <person name="Grigoriev I."/>
            <person name="Riley R."/>
            <person name="Hilden K."/>
        </authorList>
    </citation>
    <scope>NUCLEOTIDE SEQUENCE [LARGE SCALE GENOMIC DNA]</scope>
    <source>
        <strain evidence="2 3">FBCC735</strain>
    </source>
</reference>
<dbReference type="InterPro" id="IPR036249">
    <property type="entry name" value="Thioredoxin-like_sf"/>
</dbReference>
<dbReference type="Proteomes" id="UP000184267">
    <property type="component" value="Unassembled WGS sequence"/>
</dbReference>
<dbReference type="AlphaFoldDB" id="A0A1M2VL25"/>
<dbReference type="SUPFAM" id="SSF52833">
    <property type="entry name" value="Thioredoxin-like"/>
    <property type="match status" value="1"/>
</dbReference>
<protein>
    <submittedName>
        <fullName evidence="2">Pyrimidodiazepine synthase</fullName>
    </submittedName>
</protein>
<dbReference type="STRING" id="154538.A0A1M2VL25"/>
<dbReference type="CDD" id="cd00570">
    <property type="entry name" value="GST_N_family"/>
    <property type="match status" value="1"/>
</dbReference>
<name>A0A1M2VL25_TRAPU</name>
<evidence type="ECO:0000259" key="1">
    <source>
        <dbReference type="PROSITE" id="PS50404"/>
    </source>
</evidence>
<dbReference type="OrthoDB" id="202840at2759"/>
<dbReference type="Gene3D" id="3.40.30.10">
    <property type="entry name" value="Glutaredoxin"/>
    <property type="match status" value="1"/>
</dbReference>